<name>A0ACA9RZZ0_9GLOM</name>
<evidence type="ECO:0000313" key="1">
    <source>
        <dbReference type="EMBL" id="CAG8819544.1"/>
    </source>
</evidence>
<accession>A0ACA9RZZ0</accession>
<feature type="non-terminal residue" evidence="1">
    <location>
        <position position="49"/>
    </location>
</feature>
<dbReference type="Proteomes" id="UP000789920">
    <property type="component" value="Unassembled WGS sequence"/>
</dbReference>
<evidence type="ECO:0000313" key="2">
    <source>
        <dbReference type="Proteomes" id="UP000789920"/>
    </source>
</evidence>
<gene>
    <name evidence="1" type="ORF">RPERSI_LOCUS25154</name>
</gene>
<comment type="caution">
    <text evidence="1">The sequence shown here is derived from an EMBL/GenBank/DDBJ whole genome shotgun (WGS) entry which is preliminary data.</text>
</comment>
<feature type="non-terminal residue" evidence="1">
    <location>
        <position position="1"/>
    </location>
</feature>
<dbReference type="EMBL" id="CAJVQC010082447">
    <property type="protein sequence ID" value="CAG8819544.1"/>
    <property type="molecule type" value="Genomic_DNA"/>
</dbReference>
<organism evidence="1 2">
    <name type="scientific">Racocetra persica</name>
    <dbReference type="NCBI Taxonomy" id="160502"/>
    <lineage>
        <taxon>Eukaryota</taxon>
        <taxon>Fungi</taxon>
        <taxon>Fungi incertae sedis</taxon>
        <taxon>Mucoromycota</taxon>
        <taxon>Glomeromycotina</taxon>
        <taxon>Glomeromycetes</taxon>
        <taxon>Diversisporales</taxon>
        <taxon>Gigasporaceae</taxon>
        <taxon>Racocetra</taxon>
    </lineage>
</organism>
<reference evidence="1" key="1">
    <citation type="submission" date="2021-06" db="EMBL/GenBank/DDBJ databases">
        <authorList>
            <person name="Kallberg Y."/>
            <person name="Tangrot J."/>
            <person name="Rosling A."/>
        </authorList>
    </citation>
    <scope>NUCLEOTIDE SEQUENCE</scope>
    <source>
        <strain evidence="1">MA461A</strain>
    </source>
</reference>
<protein>
    <submittedName>
        <fullName evidence="1">23029_t:CDS:1</fullName>
    </submittedName>
</protein>
<keyword evidence="2" id="KW-1185">Reference proteome</keyword>
<sequence length="49" mass="5976">LDEYKLKIDQMIAEHIVEIHRRDDDNINLPYDTETLQRYILCARTFKPK</sequence>
<proteinExistence type="predicted"/>